<dbReference type="EMBL" id="QYUK01000011">
    <property type="protein sequence ID" value="RJF89579.1"/>
    <property type="molecule type" value="Genomic_DNA"/>
</dbReference>
<dbReference type="Proteomes" id="UP000284605">
    <property type="component" value="Unassembled WGS sequence"/>
</dbReference>
<evidence type="ECO:0000313" key="2">
    <source>
        <dbReference type="EMBL" id="RJF89579.1"/>
    </source>
</evidence>
<dbReference type="AlphaFoldDB" id="A0A418WI54"/>
<gene>
    <name evidence="2" type="ORF">D3874_23570</name>
</gene>
<feature type="signal peptide" evidence="1">
    <location>
        <begin position="1"/>
        <end position="19"/>
    </location>
</feature>
<accession>A0A418WI54</accession>
<organism evidence="2 3">
    <name type="scientific">Oleomonas cavernae</name>
    <dbReference type="NCBI Taxonomy" id="2320859"/>
    <lineage>
        <taxon>Bacteria</taxon>
        <taxon>Pseudomonadati</taxon>
        <taxon>Pseudomonadota</taxon>
        <taxon>Alphaproteobacteria</taxon>
        <taxon>Acetobacterales</taxon>
        <taxon>Acetobacteraceae</taxon>
        <taxon>Oleomonas</taxon>
    </lineage>
</organism>
<dbReference type="PROSITE" id="PS51257">
    <property type="entry name" value="PROKAR_LIPOPROTEIN"/>
    <property type="match status" value="1"/>
</dbReference>
<feature type="chain" id="PRO_5019498450" description="PEGA domain-containing protein" evidence="1">
    <location>
        <begin position="20"/>
        <end position="101"/>
    </location>
</feature>
<dbReference type="RefSeq" id="WP_119781611.1">
    <property type="nucleotide sequence ID" value="NZ_QYUK01000011.1"/>
</dbReference>
<sequence length="101" mass="10195">MRAIATVALAATLLLGACAYPDTTVQQGAASSGLYFTAAAAGTRVFVDGSDAGDATLYNGKQAVLVVPPGPHQVTLKLGQSVLYDKPVFVGAGSQVEIKGQ</sequence>
<keyword evidence="1" id="KW-0732">Signal</keyword>
<reference evidence="2 3" key="1">
    <citation type="submission" date="2018-09" db="EMBL/GenBank/DDBJ databases">
        <authorList>
            <person name="Zhu H."/>
        </authorList>
    </citation>
    <scope>NUCLEOTIDE SEQUENCE [LARGE SCALE GENOMIC DNA]</scope>
    <source>
        <strain evidence="2 3">K1W22B-8</strain>
    </source>
</reference>
<comment type="caution">
    <text evidence="2">The sequence shown here is derived from an EMBL/GenBank/DDBJ whole genome shotgun (WGS) entry which is preliminary data.</text>
</comment>
<protein>
    <recommendedName>
        <fullName evidence="4">PEGA domain-containing protein</fullName>
    </recommendedName>
</protein>
<evidence type="ECO:0008006" key="4">
    <source>
        <dbReference type="Google" id="ProtNLM"/>
    </source>
</evidence>
<evidence type="ECO:0000256" key="1">
    <source>
        <dbReference type="SAM" id="SignalP"/>
    </source>
</evidence>
<keyword evidence="3" id="KW-1185">Reference proteome</keyword>
<proteinExistence type="predicted"/>
<name>A0A418WI54_9PROT</name>
<evidence type="ECO:0000313" key="3">
    <source>
        <dbReference type="Proteomes" id="UP000284605"/>
    </source>
</evidence>